<comment type="caution">
    <text evidence="2">The sequence shown here is derived from an EMBL/GenBank/DDBJ whole genome shotgun (WGS) entry which is preliminary data.</text>
</comment>
<evidence type="ECO:0000313" key="3">
    <source>
        <dbReference type="Proteomes" id="UP001057375"/>
    </source>
</evidence>
<reference evidence="2" key="1">
    <citation type="submission" date="2022-03" db="EMBL/GenBank/DDBJ databases">
        <title>Draft genome sequence of Aduncisulcus paluster, a free-living microaerophilic Fornicata.</title>
        <authorList>
            <person name="Yuyama I."/>
            <person name="Kume K."/>
            <person name="Tamura T."/>
            <person name="Inagaki Y."/>
            <person name="Hashimoto T."/>
        </authorList>
    </citation>
    <scope>NUCLEOTIDE SEQUENCE</scope>
    <source>
        <strain evidence="2">NY0171</strain>
    </source>
</reference>
<name>A0ABQ5KGV9_9EUKA</name>
<accession>A0ABQ5KGV9</accession>
<sequence>MKSQSDLFGALRKRDTSSSTSKKSAGSGKPLSISPIRSTGRRQKSSSSKDIKKQDSKTPKKFNNPRFRQKSDRHFGKAFSTAADSDFCHATILNKNAALQDAISKDPRTLTMSLDNLFRFLTDAEKFKFSRHSALSFWNSCRHNLISTLKHIISLDLVDSCHIFPSIMLICHMFCQRRFQKERLEDELFPLFDTLDSVLLNEIELHDFTQECQKNPENFSRLFSQIISFFVLVVKKLPKIRPKFIADYNLYLKKWLDFAISTNEYHFLQNILLIINDLLLNSDGVTTNSERCSILLESHYLRRIFKVAEITCNSSTSLVPTLTIENVPSLLGILGHFCTVDPNYTMLLFSEIEEYFYAWKRRVITLGSSKAISISYRYWYNLLACLVSSASELVIPLRPLFEKRWSSQVWKGDWDIVTQCRKKFDESPLLFLEKSTKIHPVSILHQGKHSPVFLCEVYDEHFVLRCIHKNLNCDHFFHSLTASCVFRLFELSKLLYDHNIGPKPWHIVFDRVSHTCGIMSEFCNGGNVLQFAEKWSQQKSILSYTAEFPELLEEMAEDSDCISYSEEEIEEDYHTADTDVPYSTWDPLKVASIAAGMIECVAKIPSLIGEVSHQMDAQSDVDAFKFYSSIIRPRNFLVKCFEEYTSRVVLTIDSIDETPLFHQMDAQSDVDAFKFYSSIIRPRNFLVKCFEEYTSRVVLTIDSIDETPLLYKSTGIPKVEDIRYYYDDHLPTSLVSQDIFRDLTLGEEEEDPTIHLCNSLGLSLVILFNNGKQPKHCQHCEPGNIGSKIDFESLSCFASFQEKKDDLHDDCCRIMNEMKDICRGLLADKDADERYTLQRAYGKVKVISAELPQLGCGWKIPCVDEVISSCIGSHVTLAPEIVEKSGFIDMLDLLMVSASGADNHCFESALLISLGEINVEEMESADSRTKTTELYNPGFSRCVL</sequence>
<feature type="compositionally biased region" description="Basic and acidic residues" evidence="1">
    <location>
        <begin position="47"/>
        <end position="58"/>
    </location>
</feature>
<dbReference type="Proteomes" id="UP001057375">
    <property type="component" value="Unassembled WGS sequence"/>
</dbReference>
<dbReference type="EMBL" id="BQXS01009733">
    <property type="protein sequence ID" value="GKT31760.1"/>
    <property type="molecule type" value="Genomic_DNA"/>
</dbReference>
<keyword evidence="3" id="KW-1185">Reference proteome</keyword>
<proteinExistence type="predicted"/>
<feature type="compositionally biased region" description="Low complexity" evidence="1">
    <location>
        <begin position="17"/>
        <end position="29"/>
    </location>
</feature>
<protein>
    <submittedName>
        <fullName evidence="2">Uncharacterized protein</fullName>
    </submittedName>
</protein>
<feature type="region of interest" description="Disordered" evidence="1">
    <location>
        <begin position="1"/>
        <end position="71"/>
    </location>
</feature>
<gene>
    <name evidence="2" type="ORF">ADUPG1_006121</name>
</gene>
<evidence type="ECO:0000256" key="1">
    <source>
        <dbReference type="SAM" id="MobiDB-lite"/>
    </source>
</evidence>
<evidence type="ECO:0000313" key="2">
    <source>
        <dbReference type="EMBL" id="GKT31760.1"/>
    </source>
</evidence>
<organism evidence="2 3">
    <name type="scientific">Aduncisulcus paluster</name>
    <dbReference type="NCBI Taxonomy" id="2918883"/>
    <lineage>
        <taxon>Eukaryota</taxon>
        <taxon>Metamonada</taxon>
        <taxon>Carpediemonas-like organisms</taxon>
        <taxon>Aduncisulcus</taxon>
    </lineage>
</organism>